<keyword evidence="5" id="KW-0456">Lyase</keyword>
<dbReference type="Gene3D" id="3.20.20.70">
    <property type="entry name" value="Aldolase class I"/>
    <property type="match status" value="1"/>
</dbReference>
<comment type="caution">
    <text evidence="6">The sequence shown here is derived from an EMBL/GenBank/DDBJ whole genome shotgun (WGS) entry which is preliminary data.</text>
</comment>
<evidence type="ECO:0000256" key="4">
    <source>
        <dbReference type="ARBA" id="ARBA00023152"/>
    </source>
</evidence>
<dbReference type="Proteomes" id="UP001620626">
    <property type="component" value="Unassembled WGS sequence"/>
</dbReference>
<evidence type="ECO:0000313" key="6">
    <source>
        <dbReference type="EMBL" id="KAL3091671.1"/>
    </source>
</evidence>
<evidence type="ECO:0000256" key="1">
    <source>
        <dbReference type="ARBA" id="ARBA00004714"/>
    </source>
</evidence>
<comment type="similarity">
    <text evidence="2">Belongs to the class I fructose-bisphosphate aldolase family.</text>
</comment>
<proteinExistence type="inferred from homology"/>
<reference evidence="6 7" key="1">
    <citation type="submission" date="2024-10" db="EMBL/GenBank/DDBJ databases">
        <authorList>
            <person name="Kim D."/>
        </authorList>
    </citation>
    <scope>NUCLEOTIDE SEQUENCE [LARGE SCALE GENOMIC DNA]</scope>
    <source>
        <strain evidence="6">BH-2024</strain>
    </source>
</reference>
<comment type="pathway">
    <text evidence="1">Carbohydrate degradation; glycolysis; D-glyceraldehyde 3-phosphate and glycerone phosphate from D-glucose: step 4/4.</text>
</comment>
<dbReference type="NCBIfam" id="NF033379">
    <property type="entry name" value="FrucBisAld_I"/>
    <property type="match status" value="1"/>
</dbReference>
<keyword evidence="7" id="KW-1185">Reference proteome</keyword>
<keyword evidence="4" id="KW-0324">Glycolysis</keyword>
<dbReference type="InterPro" id="IPR013785">
    <property type="entry name" value="Aldolase_TIM"/>
</dbReference>
<dbReference type="PANTHER" id="PTHR11627">
    <property type="entry name" value="FRUCTOSE-BISPHOSPHATE ALDOLASE"/>
    <property type="match status" value="1"/>
</dbReference>
<evidence type="ECO:0000256" key="2">
    <source>
        <dbReference type="ARBA" id="ARBA00010387"/>
    </source>
</evidence>
<dbReference type="InterPro" id="IPR000741">
    <property type="entry name" value="FBA_I"/>
</dbReference>
<dbReference type="AlphaFoldDB" id="A0ABD2JM28"/>
<gene>
    <name evidence="6" type="ORF">niasHT_024253</name>
</gene>
<evidence type="ECO:0000256" key="5">
    <source>
        <dbReference type="ARBA" id="ARBA00023239"/>
    </source>
</evidence>
<dbReference type="GO" id="GO:0004332">
    <property type="term" value="F:fructose-bisphosphate aldolase activity"/>
    <property type="evidence" value="ECO:0007669"/>
    <property type="project" value="UniProtKB-EC"/>
</dbReference>
<dbReference type="SUPFAM" id="SSF51569">
    <property type="entry name" value="Aldolase"/>
    <property type="match status" value="1"/>
</dbReference>
<dbReference type="EC" id="4.1.2.13" evidence="3"/>
<name>A0ABD2JM28_9BILA</name>
<organism evidence="6 7">
    <name type="scientific">Heterodera trifolii</name>
    <dbReference type="NCBI Taxonomy" id="157864"/>
    <lineage>
        <taxon>Eukaryota</taxon>
        <taxon>Metazoa</taxon>
        <taxon>Ecdysozoa</taxon>
        <taxon>Nematoda</taxon>
        <taxon>Chromadorea</taxon>
        <taxon>Rhabditida</taxon>
        <taxon>Tylenchina</taxon>
        <taxon>Tylenchomorpha</taxon>
        <taxon>Tylenchoidea</taxon>
        <taxon>Heteroderidae</taxon>
        <taxon>Heteroderinae</taxon>
        <taxon>Heterodera</taxon>
    </lineage>
</organism>
<dbReference type="Pfam" id="PF00274">
    <property type="entry name" value="Glycolytic"/>
    <property type="match status" value="1"/>
</dbReference>
<dbReference type="GO" id="GO:0006096">
    <property type="term" value="P:glycolytic process"/>
    <property type="evidence" value="ECO:0007669"/>
    <property type="project" value="UniProtKB-KW"/>
</dbReference>
<evidence type="ECO:0000313" key="7">
    <source>
        <dbReference type="Proteomes" id="UP001620626"/>
    </source>
</evidence>
<accession>A0ABD2JM28</accession>
<evidence type="ECO:0000256" key="3">
    <source>
        <dbReference type="ARBA" id="ARBA00013068"/>
    </source>
</evidence>
<dbReference type="EMBL" id="JBICBT010000941">
    <property type="protein sequence ID" value="KAL3091671.1"/>
    <property type="molecule type" value="Genomic_DNA"/>
</dbReference>
<protein>
    <recommendedName>
        <fullName evidence="3">fructose-bisphosphate aldolase</fullName>
        <ecNumber evidence="3">4.1.2.13</ecNumber>
    </recommendedName>
</protein>
<sequence>MELKNGQKNKDEEEEQTMGMTFELSEKNECELRDIVARMLQPGKGILAADDPAVALGSRLTLFGMENSAENRRRFRQLLFTTPNINKHISAVIVQDETYRQMTDQSDRLVDLLRRTGIAVGVKVDEDTIPLFPMPTEDIEESNKSWKGETITQGLDGLAERCAEYKKGGCSFAKFRCAYRISQRTPSKWALEQNAMVMARFAMTCQRFGLVPIVEPDLSCEGTHGIEKCQQATQQVLAHVFSALAEHNVYLEGIVLKTNMVTPGLCCPVPCPPERIAEMTLLTLRRTLPVAVNGVGFLSGGQNAIVATNNLNSINKIGGQTGSKTKPWQLTFCFGRALQENVMEIWKGFGENVGAAQKQFLHRAKANCEAEQGEYKDEKSISEKLSAIDFKGDTTRYY</sequence>